<organism evidence="5 6">
    <name type="scientific">Bacteroides uniformis</name>
    <dbReference type="NCBI Taxonomy" id="820"/>
    <lineage>
        <taxon>Bacteria</taxon>
        <taxon>Pseudomonadati</taxon>
        <taxon>Bacteroidota</taxon>
        <taxon>Bacteroidia</taxon>
        <taxon>Bacteroidales</taxon>
        <taxon>Bacteroidaceae</taxon>
        <taxon>Bacteroides</taxon>
    </lineage>
</organism>
<gene>
    <name evidence="5" type="ORF">DXB37_09965</name>
</gene>
<dbReference type="SMART" id="SM00342">
    <property type="entry name" value="HTH_ARAC"/>
    <property type="match status" value="1"/>
</dbReference>
<feature type="domain" description="HTH araC/xylS-type" evidence="4">
    <location>
        <begin position="193"/>
        <end position="298"/>
    </location>
</feature>
<keyword evidence="2" id="KW-0238">DNA-binding</keyword>
<dbReference type="RefSeq" id="WP_117600378.1">
    <property type="nucleotide sequence ID" value="NZ_QSVA01000007.1"/>
</dbReference>
<dbReference type="InterPro" id="IPR009057">
    <property type="entry name" value="Homeodomain-like_sf"/>
</dbReference>
<sequence length="302" mass="35001">MADIKIVNHIQEYDNMIGAETLHPLVNVVDFSKLPPIRNFKMHRLFGYYAIYLKGAQSAKIHYGRSIYQYKEGALVFFAPGQVAGAEDDGKYHKITGYVLMFHPDLLKGTALSQLMKQYSYFSYDINEALLPTEDEKAILIDCFERIEKELRYKDRCSISIVIDYIKLILDYCVRFYDRQFSSQQVQNKDILVRFEHFLNNYFSSGYVAEKGLPTVQGCADELCLSTNYFNDLVRKATGTSALKLIHRKMLEIAQEQLLGTNKRVNEIANELGFQQSQNFTNWFKKQVGCTPLNYRNTYCKL</sequence>
<dbReference type="PRINTS" id="PR00032">
    <property type="entry name" value="HTHARAC"/>
</dbReference>
<dbReference type="SUPFAM" id="SSF46689">
    <property type="entry name" value="Homeodomain-like"/>
    <property type="match status" value="1"/>
</dbReference>
<dbReference type="AlphaFoldDB" id="A0A3E5F0X1"/>
<dbReference type="GO" id="GO:0043565">
    <property type="term" value="F:sequence-specific DNA binding"/>
    <property type="evidence" value="ECO:0007669"/>
    <property type="project" value="InterPro"/>
</dbReference>
<evidence type="ECO:0000259" key="4">
    <source>
        <dbReference type="PROSITE" id="PS01124"/>
    </source>
</evidence>
<dbReference type="InterPro" id="IPR018060">
    <property type="entry name" value="HTH_AraC"/>
</dbReference>
<keyword evidence="3" id="KW-0804">Transcription</keyword>
<proteinExistence type="predicted"/>
<dbReference type="Proteomes" id="UP000260759">
    <property type="component" value="Unassembled WGS sequence"/>
</dbReference>
<dbReference type="Gene3D" id="1.10.10.60">
    <property type="entry name" value="Homeodomain-like"/>
    <property type="match status" value="1"/>
</dbReference>
<dbReference type="InterPro" id="IPR020449">
    <property type="entry name" value="Tscrpt_reg_AraC-type_HTH"/>
</dbReference>
<name>A0A3E5F0X1_BACUN</name>
<dbReference type="EMBL" id="QSVA01000007">
    <property type="protein sequence ID" value="RGN94366.1"/>
    <property type="molecule type" value="Genomic_DNA"/>
</dbReference>
<evidence type="ECO:0000313" key="6">
    <source>
        <dbReference type="Proteomes" id="UP000260759"/>
    </source>
</evidence>
<dbReference type="PROSITE" id="PS01124">
    <property type="entry name" value="HTH_ARAC_FAMILY_2"/>
    <property type="match status" value="1"/>
</dbReference>
<evidence type="ECO:0000256" key="2">
    <source>
        <dbReference type="ARBA" id="ARBA00023125"/>
    </source>
</evidence>
<evidence type="ECO:0000256" key="3">
    <source>
        <dbReference type="ARBA" id="ARBA00023163"/>
    </source>
</evidence>
<dbReference type="PANTHER" id="PTHR43280">
    <property type="entry name" value="ARAC-FAMILY TRANSCRIPTIONAL REGULATOR"/>
    <property type="match status" value="1"/>
</dbReference>
<comment type="caution">
    <text evidence="5">The sequence shown here is derived from an EMBL/GenBank/DDBJ whole genome shotgun (WGS) entry which is preliminary data.</text>
</comment>
<dbReference type="PANTHER" id="PTHR43280:SF32">
    <property type="entry name" value="TRANSCRIPTIONAL REGULATORY PROTEIN"/>
    <property type="match status" value="1"/>
</dbReference>
<keyword evidence="1" id="KW-0805">Transcription regulation</keyword>
<accession>A0A3E5F0X1</accession>
<dbReference type="Pfam" id="PF12833">
    <property type="entry name" value="HTH_18"/>
    <property type="match status" value="1"/>
</dbReference>
<evidence type="ECO:0000256" key="1">
    <source>
        <dbReference type="ARBA" id="ARBA00023015"/>
    </source>
</evidence>
<evidence type="ECO:0000313" key="5">
    <source>
        <dbReference type="EMBL" id="RGN94366.1"/>
    </source>
</evidence>
<protein>
    <submittedName>
        <fullName evidence="5">AraC family transcriptional regulator</fullName>
    </submittedName>
</protein>
<dbReference type="GO" id="GO:0003700">
    <property type="term" value="F:DNA-binding transcription factor activity"/>
    <property type="evidence" value="ECO:0007669"/>
    <property type="project" value="InterPro"/>
</dbReference>
<reference evidence="5 6" key="1">
    <citation type="submission" date="2018-08" db="EMBL/GenBank/DDBJ databases">
        <title>A genome reference for cultivated species of the human gut microbiota.</title>
        <authorList>
            <person name="Zou Y."/>
            <person name="Xue W."/>
            <person name="Luo G."/>
        </authorList>
    </citation>
    <scope>NUCLEOTIDE SEQUENCE [LARGE SCALE GENOMIC DNA]</scope>
    <source>
        <strain evidence="5 6">OM03-4</strain>
    </source>
</reference>